<evidence type="ECO:0000256" key="2">
    <source>
        <dbReference type="ARBA" id="ARBA00023012"/>
    </source>
</evidence>
<dbReference type="SUPFAM" id="SSF46894">
    <property type="entry name" value="C-terminal effector domain of the bipartite response regulators"/>
    <property type="match status" value="1"/>
</dbReference>
<dbReference type="SUPFAM" id="SSF52172">
    <property type="entry name" value="CheY-like"/>
    <property type="match status" value="1"/>
</dbReference>
<dbReference type="EMBL" id="LPBJ01000095">
    <property type="protein sequence ID" value="KVP89345.1"/>
    <property type="molecule type" value="Genomic_DNA"/>
</dbReference>
<name>A0AAW3MQG5_9BURK</name>
<feature type="domain" description="Response regulatory" evidence="8">
    <location>
        <begin position="2"/>
        <end position="117"/>
    </location>
</feature>
<dbReference type="SMART" id="SM00862">
    <property type="entry name" value="Trans_reg_C"/>
    <property type="match status" value="1"/>
</dbReference>
<evidence type="ECO:0000259" key="8">
    <source>
        <dbReference type="PROSITE" id="PS50110"/>
    </source>
</evidence>
<keyword evidence="4 7" id="KW-0238">DNA-binding</keyword>
<dbReference type="PANTHER" id="PTHR48111:SF1">
    <property type="entry name" value="TWO-COMPONENT RESPONSE REGULATOR ORR33"/>
    <property type="match status" value="1"/>
</dbReference>
<keyword evidence="5" id="KW-0804">Transcription</keyword>
<dbReference type="PROSITE" id="PS51755">
    <property type="entry name" value="OMPR_PHOB"/>
    <property type="match status" value="1"/>
</dbReference>
<reference evidence="10 11" key="1">
    <citation type="submission" date="2015-11" db="EMBL/GenBank/DDBJ databases">
        <title>Expanding the genomic diversity of Burkholderia species for the development of highly accurate diagnostics.</title>
        <authorList>
            <person name="Sahl J."/>
            <person name="Keim P."/>
            <person name="Wagner D."/>
        </authorList>
    </citation>
    <scope>NUCLEOTIDE SEQUENCE [LARGE SCALE GENOMIC DNA]</scope>
    <source>
        <strain evidence="10 11">MSMB1808WGS</strain>
    </source>
</reference>
<sequence>MIIAILEDSIAQATAIEKWLRRAQYDTCVAHDGHEFMELLRREPADMLLLDWDVPGMTGIEVLQEVRRTLSDALPIVIFTNHSSEEDIVYGLNAGADDYLVKPVSERVLVARVAAQLRKYYPEKQRVERIEVGRYAIDIDARTITVAGDAGDAPKVVDQLSAREFDLAVLLFRNAGRIVTKDYISKQIWGVVDRKYDASVATYVSKLRSTLALRRKNGLVISTIYNHGYRLERSQDI</sequence>
<dbReference type="Gene3D" id="6.10.250.690">
    <property type="match status" value="1"/>
</dbReference>
<dbReference type="InterPro" id="IPR016032">
    <property type="entry name" value="Sig_transdc_resp-reg_C-effctor"/>
</dbReference>
<evidence type="ECO:0000313" key="10">
    <source>
        <dbReference type="EMBL" id="KVP89345.1"/>
    </source>
</evidence>
<dbReference type="InterPro" id="IPR036388">
    <property type="entry name" value="WH-like_DNA-bd_sf"/>
</dbReference>
<keyword evidence="1 6" id="KW-0597">Phosphoprotein</keyword>
<dbReference type="PANTHER" id="PTHR48111">
    <property type="entry name" value="REGULATOR OF RPOS"/>
    <property type="match status" value="1"/>
</dbReference>
<dbReference type="CDD" id="cd00383">
    <property type="entry name" value="trans_reg_C"/>
    <property type="match status" value="1"/>
</dbReference>
<keyword evidence="2" id="KW-0902">Two-component regulatory system</keyword>
<feature type="domain" description="OmpR/PhoB-type" evidence="9">
    <location>
        <begin position="127"/>
        <end position="233"/>
    </location>
</feature>
<dbReference type="PROSITE" id="PS50110">
    <property type="entry name" value="RESPONSE_REGULATORY"/>
    <property type="match status" value="1"/>
</dbReference>
<dbReference type="AlphaFoldDB" id="A0AAW3MQG5"/>
<gene>
    <name evidence="10" type="ORF">WJ96_20330</name>
</gene>
<evidence type="ECO:0000256" key="5">
    <source>
        <dbReference type="ARBA" id="ARBA00023163"/>
    </source>
</evidence>
<dbReference type="GO" id="GO:0000976">
    <property type="term" value="F:transcription cis-regulatory region binding"/>
    <property type="evidence" value="ECO:0007669"/>
    <property type="project" value="TreeGrafter"/>
</dbReference>
<evidence type="ECO:0000256" key="4">
    <source>
        <dbReference type="ARBA" id="ARBA00023125"/>
    </source>
</evidence>
<keyword evidence="3" id="KW-0805">Transcription regulation</keyword>
<evidence type="ECO:0000256" key="3">
    <source>
        <dbReference type="ARBA" id="ARBA00023015"/>
    </source>
</evidence>
<dbReference type="InterPro" id="IPR001867">
    <property type="entry name" value="OmpR/PhoB-type_DNA-bd"/>
</dbReference>
<dbReference type="Gene3D" id="3.40.50.2300">
    <property type="match status" value="1"/>
</dbReference>
<dbReference type="SMART" id="SM00448">
    <property type="entry name" value="REC"/>
    <property type="match status" value="1"/>
</dbReference>
<dbReference type="GO" id="GO:0006355">
    <property type="term" value="P:regulation of DNA-templated transcription"/>
    <property type="evidence" value="ECO:0007669"/>
    <property type="project" value="InterPro"/>
</dbReference>
<dbReference type="Proteomes" id="UP000056453">
    <property type="component" value="Unassembled WGS sequence"/>
</dbReference>
<evidence type="ECO:0000313" key="11">
    <source>
        <dbReference type="Proteomes" id="UP000056453"/>
    </source>
</evidence>
<dbReference type="Pfam" id="PF00072">
    <property type="entry name" value="Response_reg"/>
    <property type="match status" value="1"/>
</dbReference>
<dbReference type="GO" id="GO:0005829">
    <property type="term" value="C:cytosol"/>
    <property type="evidence" value="ECO:0007669"/>
    <property type="project" value="TreeGrafter"/>
</dbReference>
<dbReference type="RefSeq" id="WP_059807823.1">
    <property type="nucleotide sequence ID" value="NZ_LOYM01000124.1"/>
</dbReference>
<evidence type="ECO:0000256" key="6">
    <source>
        <dbReference type="PROSITE-ProRule" id="PRU00169"/>
    </source>
</evidence>
<feature type="modified residue" description="4-aspartylphosphate" evidence="6">
    <location>
        <position position="51"/>
    </location>
</feature>
<feature type="DNA-binding region" description="OmpR/PhoB-type" evidence="7">
    <location>
        <begin position="127"/>
        <end position="233"/>
    </location>
</feature>
<evidence type="ECO:0000259" key="9">
    <source>
        <dbReference type="PROSITE" id="PS51755"/>
    </source>
</evidence>
<dbReference type="InterPro" id="IPR011006">
    <property type="entry name" value="CheY-like_superfamily"/>
</dbReference>
<accession>A0AAW3MQG5</accession>
<proteinExistence type="predicted"/>
<organism evidence="10 11">
    <name type="scientific">Burkholderia ubonensis</name>
    <dbReference type="NCBI Taxonomy" id="101571"/>
    <lineage>
        <taxon>Bacteria</taxon>
        <taxon>Pseudomonadati</taxon>
        <taxon>Pseudomonadota</taxon>
        <taxon>Betaproteobacteria</taxon>
        <taxon>Burkholderiales</taxon>
        <taxon>Burkholderiaceae</taxon>
        <taxon>Burkholderia</taxon>
        <taxon>Burkholderia cepacia complex</taxon>
    </lineage>
</organism>
<dbReference type="InterPro" id="IPR001789">
    <property type="entry name" value="Sig_transdc_resp-reg_receiver"/>
</dbReference>
<dbReference type="GO" id="GO:0000156">
    <property type="term" value="F:phosphorelay response regulator activity"/>
    <property type="evidence" value="ECO:0007669"/>
    <property type="project" value="TreeGrafter"/>
</dbReference>
<dbReference type="CDD" id="cd17574">
    <property type="entry name" value="REC_OmpR"/>
    <property type="match status" value="1"/>
</dbReference>
<keyword evidence="11" id="KW-1185">Reference proteome</keyword>
<dbReference type="Pfam" id="PF00486">
    <property type="entry name" value="Trans_reg_C"/>
    <property type="match status" value="1"/>
</dbReference>
<dbReference type="InterPro" id="IPR039420">
    <property type="entry name" value="WalR-like"/>
</dbReference>
<dbReference type="Gene3D" id="1.10.10.10">
    <property type="entry name" value="Winged helix-like DNA-binding domain superfamily/Winged helix DNA-binding domain"/>
    <property type="match status" value="1"/>
</dbReference>
<evidence type="ECO:0000256" key="1">
    <source>
        <dbReference type="ARBA" id="ARBA00022553"/>
    </source>
</evidence>
<protein>
    <submittedName>
        <fullName evidence="10">Two-component system response regulator</fullName>
    </submittedName>
</protein>
<evidence type="ECO:0000256" key="7">
    <source>
        <dbReference type="PROSITE-ProRule" id="PRU01091"/>
    </source>
</evidence>
<dbReference type="GO" id="GO:0032993">
    <property type="term" value="C:protein-DNA complex"/>
    <property type="evidence" value="ECO:0007669"/>
    <property type="project" value="TreeGrafter"/>
</dbReference>
<comment type="caution">
    <text evidence="10">The sequence shown here is derived from an EMBL/GenBank/DDBJ whole genome shotgun (WGS) entry which is preliminary data.</text>
</comment>